<dbReference type="PANTHER" id="PTHR32295:SF212">
    <property type="entry name" value="CALMODULIN BINDING PROTEIN-RELATED"/>
    <property type="match status" value="1"/>
</dbReference>
<dbReference type="Proteomes" id="UP001293254">
    <property type="component" value="Unassembled WGS sequence"/>
</dbReference>
<evidence type="ECO:0000313" key="6">
    <source>
        <dbReference type="EMBL" id="KAK4412908.1"/>
    </source>
</evidence>
<dbReference type="CDD" id="cd23767">
    <property type="entry name" value="IQCD"/>
    <property type="match status" value="1"/>
</dbReference>
<dbReference type="PROSITE" id="PS50096">
    <property type="entry name" value="IQ"/>
    <property type="match status" value="2"/>
</dbReference>
<proteinExistence type="inferred from homology"/>
<evidence type="ECO:0000259" key="5">
    <source>
        <dbReference type="Pfam" id="PF13178"/>
    </source>
</evidence>
<feature type="domain" description="DUF4005" evidence="5">
    <location>
        <begin position="324"/>
        <end position="370"/>
    </location>
</feature>
<dbReference type="Gene3D" id="1.20.5.190">
    <property type="match status" value="1"/>
</dbReference>
<evidence type="ECO:0000256" key="3">
    <source>
        <dbReference type="ARBA" id="ARBA00024378"/>
    </source>
</evidence>
<dbReference type="Pfam" id="PF13178">
    <property type="entry name" value="DUF4005"/>
    <property type="match status" value="1"/>
</dbReference>
<dbReference type="Pfam" id="PF00612">
    <property type="entry name" value="IQ"/>
    <property type="match status" value="1"/>
</dbReference>
<protein>
    <submittedName>
        <fullName evidence="6">Protein IQ-DOMAIN 14</fullName>
    </submittedName>
</protein>
<dbReference type="InterPro" id="IPR025064">
    <property type="entry name" value="DUF4005"/>
</dbReference>
<dbReference type="EMBL" id="JACGWO010000013">
    <property type="protein sequence ID" value="KAK4412908.1"/>
    <property type="molecule type" value="Genomic_DNA"/>
</dbReference>
<reference evidence="6" key="1">
    <citation type="submission" date="2020-06" db="EMBL/GenBank/DDBJ databases">
        <authorList>
            <person name="Li T."/>
            <person name="Hu X."/>
            <person name="Zhang T."/>
            <person name="Song X."/>
            <person name="Zhang H."/>
            <person name="Dai N."/>
            <person name="Sheng W."/>
            <person name="Hou X."/>
            <person name="Wei L."/>
        </authorList>
    </citation>
    <scope>NUCLEOTIDE SEQUENCE</scope>
    <source>
        <strain evidence="6">3651</strain>
        <tissue evidence="6">Leaf</tissue>
    </source>
</reference>
<reference evidence="6" key="2">
    <citation type="journal article" date="2024" name="Plant">
        <title>Genomic evolution and insights into agronomic trait innovations of Sesamum species.</title>
        <authorList>
            <person name="Miao H."/>
            <person name="Wang L."/>
            <person name="Qu L."/>
            <person name="Liu H."/>
            <person name="Sun Y."/>
            <person name="Le M."/>
            <person name="Wang Q."/>
            <person name="Wei S."/>
            <person name="Zheng Y."/>
            <person name="Lin W."/>
            <person name="Duan Y."/>
            <person name="Cao H."/>
            <person name="Xiong S."/>
            <person name="Wang X."/>
            <person name="Wei L."/>
            <person name="Li C."/>
            <person name="Ma Q."/>
            <person name="Ju M."/>
            <person name="Zhao R."/>
            <person name="Li G."/>
            <person name="Mu C."/>
            <person name="Tian Q."/>
            <person name="Mei H."/>
            <person name="Zhang T."/>
            <person name="Gao T."/>
            <person name="Zhang H."/>
        </authorList>
    </citation>
    <scope>NUCLEOTIDE SEQUENCE</scope>
    <source>
        <strain evidence="6">3651</strain>
    </source>
</reference>
<evidence type="ECO:0000256" key="2">
    <source>
        <dbReference type="ARBA" id="ARBA00024341"/>
    </source>
</evidence>
<feature type="region of interest" description="Disordered" evidence="4">
    <location>
        <begin position="393"/>
        <end position="413"/>
    </location>
</feature>
<evidence type="ECO:0000313" key="7">
    <source>
        <dbReference type="Proteomes" id="UP001293254"/>
    </source>
</evidence>
<keyword evidence="7" id="KW-1185">Reference proteome</keyword>
<dbReference type="InterPro" id="IPR000048">
    <property type="entry name" value="IQ_motif_EF-hand-BS"/>
</dbReference>
<accession>A0AAE2C8H5</accession>
<comment type="caution">
    <text evidence="6">The sequence shown here is derived from an EMBL/GenBank/DDBJ whole genome shotgun (WGS) entry which is preliminary data.</text>
</comment>
<evidence type="ECO:0000256" key="1">
    <source>
        <dbReference type="ARBA" id="ARBA00022860"/>
    </source>
</evidence>
<feature type="region of interest" description="Disordered" evidence="4">
    <location>
        <begin position="229"/>
        <end position="261"/>
    </location>
</feature>
<organism evidence="6 7">
    <name type="scientific">Sesamum alatum</name>
    <dbReference type="NCBI Taxonomy" id="300844"/>
    <lineage>
        <taxon>Eukaryota</taxon>
        <taxon>Viridiplantae</taxon>
        <taxon>Streptophyta</taxon>
        <taxon>Embryophyta</taxon>
        <taxon>Tracheophyta</taxon>
        <taxon>Spermatophyta</taxon>
        <taxon>Magnoliopsida</taxon>
        <taxon>eudicotyledons</taxon>
        <taxon>Gunneridae</taxon>
        <taxon>Pentapetalae</taxon>
        <taxon>asterids</taxon>
        <taxon>lamiids</taxon>
        <taxon>Lamiales</taxon>
        <taxon>Pedaliaceae</taxon>
        <taxon>Sesamum</taxon>
    </lineage>
</organism>
<gene>
    <name evidence="6" type="ORF">Salat_2938000</name>
</gene>
<name>A0AAE2C8H5_9LAMI</name>
<dbReference type="GO" id="GO:0005516">
    <property type="term" value="F:calmodulin binding"/>
    <property type="evidence" value="ECO:0007669"/>
    <property type="project" value="UniProtKB-KW"/>
</dbReference>
<comment type="similarity">
    <text evidence="2">Belongs to the IQD family.</text>
</comment>
<dbReference type="AlphaFoldDB" id="A0AAE2C8H5"/>
<sequence>MGKKRSSWFSYVKRLFIPQSKAKSEEKPEKWRRFLEVFAFRQYPALEAPQKGLNEATEEQRKHALAVAIATAAAAEAAVAAANAAAEVVRLTNIPHALERRKQYFAAIRIQSAYRGHLARKALSALKGIVKLQAVVRGDLNRRTGVKTLSSMSLLSKAQPQLRQRDARNLLDYLNHGEKRQSLSQKEGVNSEEVKLQCNGLRSWDLSLVSKGGMESLYLQRQEAVAKRERMKQYSSSHRERRNDQSLKEPTVHRENRKSNRFDQLVDVHQCEDNEKLKPSSHYSTIAVDASGLAQLKLRAICRQEIVEESNSPFSLPRRSFCHVKQKSIRDDGSLPSSPVYPTYMAATESAKAKSRSLSTPRQRLRLCETYSGELCPHNVGLSAWSSSNSEITKSNKRNSVSQHISSTFGTLN</sequence>
<dbReference type="PANTHER" id="PTHR32295">
    <property type="entry name" value="IQ-DOMAIN 5-RELATED"/>
    <property type="match status" value="1"/>
</dbReference>
<evidence type="ECO:0000256" key="4">
    <source>
        <dbReference type="SAM" id="MobiDB-lite"/>
    </source>
</evidence>
<comment type="subunit">
    <text evidence="3">Binds to multiple calmodulin (CaM) in the presence of Ca(2+) and CaM-like proteins.</text>
</comment>
<keyword evidence="1" id="KW-0112">Calmodulin-binding</keyword>